<sequence>MSDHPILAKIRKLLAKAENDAATPQEAEAYTAKAAELIAAYGIDQALLDADRATSAGTGDRVLNLDPPYARDKADLLATVSAHYGCQAVQIAERTPDGTRWALHLFGHDADLERTELLFTSLLLQAATWMVRAPVPRGESAAAFRRSWLAGFRGAIGTRLAAAEEAARQRADAVRAPGLPSTSLVLADRAALVTEALHRTYPRLRAARRRQLSGSGARDGWQAGERADLGGTRLGNARGPATLR</sequence>
<reference evidence="5" key="1">
    <citation type="journal article" date="2019" name="Int. J. Syst. Evol. Microbiol.">
        <title>The Global Catalogue of Microorganisms (GCM) 10K type strain sequencing project: providing services to taxonomists for standard genome sequencing and annotation.</title>
        <authorList>
            <consortium name="The Broad Institute Genomics Platform"/>
            <consortium name="The Broad Institute Genome Sequencing Center for Infectious Disease"/>
            <person name="Wu L."/>
            <person name="Ma J."/>
        </authorList>
    </citation>
    <scope>NUCLEOTIDE SEQUENCE [LARGE SCALE GENOMIC DNA]</scope>
    <source>
        <strain evidence="5">JCM 13008</strain>
    </source>
</reference>
<accession>A0ABP4EGP3</accession>
<protein>
    <submittedName>
        <fullName evidence="4">DUF2786 domain-containing protein</fullName>
    </submittedName>
</protein>
<name>A0ABP4EGP3_9ACTN</name>
<dbReference type="InterPro" id="IPR055592">
    <property type="entry name" value="DUF7168"/>
</dbReference>
<dbReference type="Pfam" id="PF23771">
    <property type="entry name" value="DUF7168"/>
    <property type="match status" value="1"/>
</dbReference>
<evidence type="ECO:0000259" key="3">
    <source>
        <dbReference type="Pfam" id="PF23771"/>
    </source>
</evidence>
<evidence type="ECO:0000256" key="1">
    <source>
        <dbReference type="SAM" id="MobiDB-lite"/>
    </source>
</evidence>
<dbReference type="EMBL" id="BAAALG010000011">
    <property type="protein sequence ID" value="GAA1106039.1"/>
    <property type="molecule type" value="Genomic_DNA"/>
</dbReference>
<comment type="caution">
    <text evidence="4">The sequence shown here is derived from an EMBL/GenBank/DDBJ whole genome shotgun (WGS) entry which is preliminary data.</text>
</comment>
<organism evidence="4 5">
    <name type="scientific">Nocardioides dubius</name>
    <dbReference type="NCBI Taxonomy" id="317019"/>
    <lineage>
        <taxon>Bacteria</taxon>
        <taxon>Bacillati</taxon>
        <taxon>Actinomycetota</taxon>
        <taxon>Actinomycetes</taxon>
        <taxon>Propionibacteriales</taxon>
        <taxon>Nocardioidaceae</taxon>
        <taxon>Nocardioides</taxon>
    </lineage>
</organism>
<dbReference type="Proteomes" id="UP001501581">
    <property type="component" value="Unassembled WGS sequence"/>
</dbReference>
<keyword evidence="5" id="KW-1185">Reference proteome</keyword>
<proteinExistence type="predicted"/>
<feature type="region of interest" description="Disordered" evidence="1">
    <location>
        <begin position="209"/>
        <end position="244"/>
    </location>
</feature>
<feature type="domain" description="DUF7168" evidence="3">
    <location>
        <begin position="74"/>
        <end position="175"/>
    </location>
</feature>
<feature type="domain" description="DUF2786" evidence="2">
    <location>
        <begin position="6"/>
        <end position="45"/>
    </location>
</feature>
<evidence type="ECO:0000313" key="5">
    <source>
        <dbReference type="Proteomes" id="UP001501581"/>
    </source>
</evidence>
<evidence type="ECO:0000313" key="4">
    <source>
        <dbReference type="EMBL" id="GAA1106039.1"/>
    </source>
</evidence>
<evidence type="ECO:0000259" key="2">
    <source>
        <dbReference type="Pfam" id="PF10979"/>
    </source>
</evidence>
<gene>
    <name evidence="4" type="ORF">GCM10009668_27020</name>
</gene>
<dbReference type="RefSeq" id="WP_343995288.1">
    <property type="nucleotide sequence ID" value="NZ_BAAALG010000011.1"/>
</dbReference>
<dbReference type="InterPro" id="IPR024498">
    <property type="entry name" value="DUF2786"/>
</dbReference>
<dbReference type="Pfam" id="PF10979">
    <property type="entry name" value="DUF2786"/>
    <property type="match status" value="1"/>
</dbReference>